<dbReference type="Proteomes" id="UP000190989">
    <property type="component" value="Unassembled WGS sequence"/>
</dbReference>
<dbReference type="Gene3D" id="3.10.129.10">
    <property type="entry name" value="Hotdog Thioesterase"/>
    <property type="match status" value="1"/>
</dbReference>
<protein>
    <submittedName>
        <fullName evidence="1">4-hydroxybenzoyl-CoA thioesterase</fullName>
    </submittedName>
</protein>
<organism evidence="1 2">
    <name type="scientific">Novosphingobium mathurense</name>
    <dbReference type="NCBI Taxonomy" id="428990"/>
    <lineage>
        <taxon>Bacteria</taxon>
        <taxon>Pseudomonadati</taxon>
        <taxon>Pseudomonadota</taxon>
        <taxon>Alphaproteobacteria</taxon>
        <taxon>Sphingomonadales</taxon>
        <taxon>Sphingomonadaceae</taxon>
        <taxon>Novosphingobium</taxon>
    </lineage>
</organism>
<sequence length="138" mass="15457">MTFRTTGQIRSAHIDDTGIVFYPRYFEMLNAAVEDWFARGLGASFNSMHLDRGIGVPTVQLSAELEAPSTLGEELTILLTPGRIGRSSCCYDAVFTARGLVRLRATGTLVCMNLETRKSEPWPEDIRKRMTQYLLPIV</sequence>
<name>A0A1U6GRC8_9SPHN</name>
<dbReference type="InterPro" id="IPR029069">
    <property type="entry name" value="HotDog_dom_sf"/>
</dbReference>
<accession>A0A1U6GRC8</accession>
<dbReference type="AlphaFoldDB" id="A0A1U6GRC8"/>
<reference evidence="2" key="1">
    <citation type="submission" date="2017-02" db="EMBL/GenBank/DDBJ databases">
        <authorList>
            <person name="Varghese N."/>
            <person name="Submissions S."/>
        </authorList>
    </citation>
    <scope>NUCLEOTIDE SEQUENCE [LARGE SCALE GENOMIC DNA]</scope>
    <source>
        <strain evidence="2">SM117</strain>
    </source>
</reference>
<dbReference type="RefSeq" id="WP_079729155.1">
    <property type="nucleotide sequence ID" value="NZ_FVZE01000001.1"/>
</dbReference>
<evidence type="ECO:0000313" key="2">
    <source>
        <dbReference type="Proteomes" id="UP000190989"/>
    </source>
</evidence>
<evidence type="ECO:0000313" key="1">
    <source>
        <dbReference type="EMBL" id="SLJ86085.1"/>
    </source>
</evidence>
<dbReference type="EMBL" id="FVZE01000001">
    <property type="protein sequence ID" value="SLJ86085.1"/>
    <property type="molecule type" value="Genomic_DNA"/>
</dbReference>
<dbReference type="CDD" id="cd00586">
    <property type="entry name" value="4HBT"/>
    <property type="match status" value="1"/>
</dbReference>
<dbReference type="STRING" id="428990.SAMN06295987_10168"/>
<gene>
    <name evidence="1" type="ORF">SAMN06295987_10168</name>
</gene>
<dbReference type="Pfam" id="PF13279">
    <property type="entry name" value="4HBT_2"/>
    <property type="match status" value="1"/>
</dbReference>
<keyword evidence="2" id="KW-1185">Reference proteome</keyword>
<dbReference type="SUPFAM" id="SSF54637">
    <property type="entry name" value="Thioesterase/thiol ester dehydrase-isomerase"/>
    <property type="match status" value="1"/>
</dbReference>
<proteinExistence type="predicted"/>